<comment type="caution">
    <text evidence="1">The sequence shown here is derived from an EMBL/GenBank/DDBJ whole genome shotgun (WGS) entry which is preliminary data.</text>
</comment>
<name>A0ABN7USK8_GIGMA</name>
<evidence type="ECO:0000313" key="2">
    <source>
        <dbReference type="Proteomes" id="UP000789901"/>
    </source>
</evidence>
<proteinExistence type="predicted"/>
<dbReference type="Proteomes" id="UP000789901">
    <property type="component" value="Unassembled WGS sequence"/>
</dbReference>
<evidence type="ECO:0000313" key="1">
    <source>
        <dbReference type="EMBL" id="CAG8666480.1"/>
    </source>
</evidence>
<organism evidence="1 2">
    <name type="scientific">Gigaspora margarita</name>
    <dbReference type="NCBI Taxonomy" id="4874"/>
    <lineage>
        <taxon>Eukaryota</taxon>
        <taxon>Fungi</taxon>
        <taxon>Fungi incertae sedis</taxon>
        <taxon>Mucoromycota</taxon>
        <taxon>Glomeromycotina</taxon>
        <taxon>Glomeromycetes</taxon>
        <taxon>Diversisporales</taxon>
        <taxon>Gigasporaceae</taxon>
        <taxon>Gigaspora</taxon>
    </lineage>
</organism>
<dbReference type="EMBL" id="CAJVQB010005639">
    <property type="protein sequence ID" value="CAG8666480.1"/>
    <property type="molecule type" value="Genomic_DNA"/>
</dbReference>
<reference evidence="1 2" key="1">
    <citation type="submission" date="2021-06" db="EMBL/GenBank/DDBJ databases">
        <authorList>
            <person name="Kallberg Y."/>
            <person name="Tangrot J."/>
            <person name="Rosling A."/>
        </authorList>
    </citation>
    <scope>NUCLEOTIDE SEQUENCE [LARGE SCALE GENOMIC DNA]</scope>
    <source>
        <strain evidence="1 2">120-4 pot B 10/14</strain>
    </source>
</reference>
<keyword evidence="2" id="KW-1185">Reference proteome</keyword>
<gene>
    <name evidence="1" type="ORF">GMARGA_LOCUS10176</name>
</gene>
<accession>A0ABN7USK8</accession>
<protein>
    <submittedName>
        <fullName evidence="1">17658_t:CDS:1</fullName>
    </submittedName>
</protein>
<sequence>MPQAEQIIASFDTILESFTPYKPINIMQPNTLTLRSLKALTDISIET</sequence>